<evidence type="ECO:0000256" key="1">
    <source>
        <dbReference type="ARBA" id="ARBA00022737"/>
    </source>
</evidence>
<name>A0A5N6QUE2_9ROSI</name>
<dbReference type="Pfam" id="PF13041">
    <property type="entry name" value="PPR_2"/>
    <property type="match status" value="3"/>
</dbReference>
<dbReference type="NCBIfam" id="TIGR00756">
    <property type="entry name" value="PPR"/>
    <property type="match status" value="6"/>
</dbReference>
<keyword evidence="1" id="KW-0677">Repeat</keyword>
<dbReference type="PANTHER" id="PTHR47926:SF359">
    <property type="entry name" value="PENTACOTRIPEPTIDE-REPEAT REGION OF PRORP DOMAIN-CONTAINING PROTEIN"/>
    <property type="match status" value="1"/>
</dbReference>
<evidence type="ECO:0000313" key="4">
    <source>
        <dbReference type="Proteomes" id="UP000327013"/>
    </source>
</evidence>
<feature type="repeat" description="PPR" evidence="2">
    <location>
        <begin position="190"/>
        <end position="224"/>
    </location>
</feature>
<keyword evidence="4" id="KW-1185">Reference proteome</keyword>
<evidence type="ECO:0000313" key="3">
    <source>
        <dbReference type="EMBL" id="KAE8021213.1"/>
    </source>
</evidence>
<feature type="repeat" description="PPR" evidence="2">
    <location>
        <begin position="321"/>
        <end position="355"/>
    </location>
</feature>
<dbReference type="GO" id="GO:0003723">
    <property type="term" value="F:RNA binding"/>
    <property type="evidence" value="ECO:0007669"/>
    <property type="project" value="InterPro"/>
</dbReference>
<accession>A0A5N6QUE2</accession>
<dbReference type="PANTHER" id="PTHR47926">
    <property type="entry name" value="PENTATRICOPEPTIDE REPEAT-CONTAINING PROTEIN"/>
    <property type="match status" value="1"/>
</dbReference>
<dbReference type="GO" id="GO:0009451">
    <property type="term" value="P:RNA modification"/>
    <property type="evidence" value="ECO:0007669"/>
    <property type="project" value="InterPro"/>
</dbReference>
<proteinExistence type="predicted"/>
<dbReference type="OrthoDB" id="185373at2759"/>
<organism evidence="3 4">
    <name type="scientific">Carpinus fangiana</name>
    <dbReference type="NCBI Taxonomy" id="176857"/>
    <lineage>
        <taxon>Eukaryota</taxon>
        <taxon>Viridiplantae</taxon>
        <taxon>Streptophyta</taxon>
        <taxon>Embryophyta</taxon>
        <taxon>Tracheophyta</taxon>
        <taxon>Spermatophyta</taxon>
        <taxon>Magnoliopsida</taxon>
        <taxon>eudicotyledons</taxon>
        <taxon>Gunneridae</taxon>
        <taxon>Pentapetalae</taxon>
        <taxon>rosids</taxon>
        <taxon>fabids</taxon>
        <taxon>Fagales</taxon>
        <taxon>Betulaceae</taxon>
        <taxon>Carpinus</taxon>
    </lineage>
</organism>
<dbReference type="FunFam" id="1.25.40.10:FF:000470">
    <property type="entry name" value="Pentatricopeptide repeat-containing protein At5g66520"/>
    <property type="match status" value="1"/>
</dbReference>
<dbReference type="InterPro" id="IPR011990">
    <property type="entry name" value="TPR-like_helical_dom_sf"/>
</dbReference>
<dbReference type="EMBL" id="CM017323">
    <property type="protein sequence ID" value="KAE8021213.1"/>
    <property type="molecule type" value="Genomic_DNA"/>
</dbReference>
<gene>
    <name evidence="3" type="ORF">FH972_007127</name>
</gene>
<dbReference type="AlphaFoldDB" id="A0A5N6QUE2"/>
<sequence length="477" mass="53692">MVACLSCTSDALPNRNPLPSSRIQFGSLEAHISLQKCTTFKQLKQIHAKIVRNGLSQDQLLTRRLLHLCSSYRKMDYATLLFLQIKGPLTFTWNLMIRAYTINGCSQQALLLFNLMISQGFLPDKFTFPFVIKACSASSVIGPGKVIHGLAIKTGSFGDMFVLNTLMDLYFKCRNVEYGCKIFENMRVRNVVSWTTMVSGLVACGEVNAARGLFEQMPTKNVVSWTAMINGYVRNRPEEAFELFQRMQIDNVRPNEFTLISLLKACTEIGSLKMGRWIHDFALKNEFKLGIFLGTAFIDMYSKCGSLEDARRVFDEMQIKSLVTWNSMITSLGVHGCGHEAIGLFAEMERANVRPDAITYVGVLCACVQTDNLEEARGYFKCMVEHYGITPVLEHLTCMIELYRRADMLDEVCELVNTMPAEPNDNILSALLRESEVYGIANMEKKIQRHAGKLEYWDTCPPPLYMGLGFSSGSSCA</sequence>
<protein>
    <recommendedName>
        <fullName evidence="5">Pentacotripeptide-repeat region of PRORP domain-containing protein</fullName>
    </recommendedName>
</protein>
<dbReference type="InterPro" id="IPR046960">
    <property type="entry name" value="PPR_At4g14850-like_plant"/>
</dbReference>
<dbReference type="InterPro" id="IPR002885">
    <property type="entry name" value="PPR_rpt"/>
</dbReference>
<dbReference type="Proteomes" id="UP000327013">
    <property type="component" value="Chromosome 3"/>
</dbReference>
<dbReference type="Gene3D" id="1.25.40.10">
    <property type="entry name" value="Tetratricopeptide repeat domain"/>
    <property type="match status" value="3"/>
</dbReference>
<evidence type="ECO:0008006" key="5">
    <source>
        <dbReference type="Google" id="ProtNLM"/>
    </source>
</evidence>
<dbReference type="FunFam" id="1.25.40.10:FF:000970">
    <property type="entry name" value="Pentatricopeptide repeat-containing protein At3g26630, chloroplastic"/>
    <property type="match status" value="1"/>
</dbReference>
<evidence type="ECO:0000256" key="2">
    <source>
        <dbReference type="PROSITE-ProRule" id="PRU00708"/>
    </source>
</evidence>
<feature type="repeat" description="PPR" evidence="2">
    <location>
        <begin position="89"/>
        <end position="123"/>
    </location>
</feature>
<reference evidence="3 4" key="1">
    <citation type="submission" date="2019-06" db="EMBL/GenBank/DDBJ databases">
        <title>A chromosomal-level reference genome of Carpinus fangiana (Coryloideae, Betulaceae).</title>
        <authorList>
            <person name="Yang X."/>
            <person name="Wang Z."/>
            <person name="Zhang L."/>
            <person name="Hao G."/>
            <person name="Liu J."/>
            <person name="Yang Y."/>
        </authorList>
    </citation>
    <scope>NUCLEOTIDE SEQUENCE [LARGE SCALE GENOMIC DNA]</scope>
    <source>
        <strain evidence="3">Cfa_2016G</strain>
        <tissue evidence="3">Leaf</tissue>
    </source>
</reference>
<dbReference type="Pfam" id="PF01535">
    <property type="entry name" value="PPR"/>
    <property type="match status" value="3"/>
</dbReference>
<dbReference type="PROSITE" id="PS51375">
    <property type="entry name" value="PPR"/>
    <property type="match status" value="3"/>
</dbReference>